<feature type="domain" description="TRASH" evidence="1">
    <location>
        <begin position="12"/>
        <end position="50"/>
    </location>
</feature>
<organism evidence="2 3">
    <name type="scientific">Salinisphaera shabanensis E1L3A</name>
    <dbReference type="NCBI Taxonomy" id="1033802"/>
    <lineage>
        <taxon>Bacteria</taxon>
        <taxon>Pseudomonadati</taxon>
        <taxon>Pseudomonadota</taxon>
        <taxon>Gammaproteobacteria</taxon>
        <taxon>Salinisphaerales</taxon>
        <taxon>Salinisphaeraceae</taxon>
        <taxon>Salinisphaera</taxon>
    </lineage>
</organism>
<keyword evidence="2" id="KW-0687">Ribonucleoprotein</keyword>
<keyword evidence="3" id="KW-1185">Reference proteome</keyword>
<dbReference type="GO" id="GO:0016491">
    <property type="term" value="F:oxidoreductase activity"/>
    <property type="evidence" value="ECO:0007669"/>
    <property type="project" value="InterPro"/>
</dbReference>
<name>U2EPU8_9GAMM</name>
<dbReference type="EMBL" id="AFNV02000006">
    <property type="protein sequence ID" value="ERJ19830.1"/>
    <property type="molecule type" value="Genomic_DNA"/>
</dbReference>
<evidence type="ECO:0000313" key="2">
    <source>
        <dbReference type="EMBL" id="ERJ19830.1"/>
    </source>
</evidence>
<dbReference type="InterPro" id="IPR012348">
    <property type="entry name" value="RNR-like"/>
</dbReference>
<dbReference type="InterPro" id="IPR007029">
    <property type="entry name" value="YHS_dom"/>
</dbReference>
<evidence type="ECO:0000313" key="3">
    <source>
        <dbReference type="Proteomes" id="UP000006242"/>
    </source>
</evidence>
<dbReference type="STRING" id="1033802.SSPSH_000995"/>
<dbReference type="RefSeq" id="WP_006911965.1">
    <property type="nucleotide sequence ID" value="NZ_AFNV02000006.1"/>
</dbReference>
<dbReference type="Proteomes" id="UP000006242">
    <property type="component" value="Unassembled WGS sequence"/>
</dbReference>
<dbReference type="AlphaFoldDB" id="U2EPU8"/>
<dbReference type="Gene3D" id="1.10.620.20">
    <property type="entry name" value="Ribonucleotide Reductase, subunit A"/>
    <property type="match status" value="1"/>
</dbReference>
<evidence type="ECO:0000259" key="1">
    <source>
        <dbReference type="SMART" id="SM00746"/>
    </source>
</evidence>
<accession>U2EPU8</accession>
<dbReference type="eggNOG" id="COG3350">
    <property type="taxonomic scope" value="Bacteria"/>
</dbReference>
<comment type="caution">
    <text evidence="2">The sequence shown here is derived from an EMBL/GenBank/DDBJ whole genome shotgun (WGS) entry which is preliminary data.</text>
</comment>
<dbReference type="Pfam" id="PF04945">
    <property type="entry name" value="YHS"/>
    <property type="match status" value="1"/>
</dbReference>
<proteinExistence type="predicted"/>
<protein>
    <submittedName>
        <fullName evidence="2">Ribosomal protein L24 conjectural</fullName>
    </submittedName>
</protein>
<gene>
    <name evidence="2" type="ORF">SSPSH_000995</name>
</gene>
<dbReference type="SMART" id="SM00746">
    <property type="entry name" value="TRASH"/>
    <property type="match status" value="1"/>
</dbReference>
<dbReference type="InterPro" id="IPR011017">
    <property type="entry name" value="TRASH_dom"/>
</dbReference>
<reference evidence="2 3" key="1">
    <citation type="journal article" date="2011" name="J. Bacteriol.">
        <title>Genome sequence of Salinisphaera shabanensis, a gammaproteobacterium from the harsh, variable environment of the brine-seawater interface of the Shaban Deep in the Red Sea.</title>
        <authorList>
            <person name="Antunes A."/>
            <person name="Alam I."/>
            <person name="Bajic V.B."/>
            <person name="Stingl U."/>
        </authorList>
    </citation>
    <scope>NUCLEOTIDE SEQUENCE [LARGE SCALE GENOMIC DNA]</scope>
    <source>
        <strain evidence="2 3">E1L3A</strain>
    </source>
</reference>
<sequence>MKRQTNERAQTDPVCGMKVSYTAAVEEFAYQGKAYYFCSSACREAFEFNPVQYLPRHRQHGIKTR</sequence>
<dbReference type="InterPro" id="IPR009078">
    <property type="entry name" value="Ferritin-like_SF"/>
</dbReference>
<dbReference type="GO" id="GO:0005840">
    <property type="term" value="C:ribosome"/>
    <property type="evidence" value="ECO:0007669"/>
    <property type="project" value="UniProtKB-KW"/>
</dbReference>
<dbReference type="OrthoDB" id="8521924at2"/>
<dbReference type="SUPFAM" id="SSF47240">
    <property type="entry name" value="Ferritin-like"/>
    <property type="match status" value="1"/>
</dbReference>
<reference evidence="2 3" key="2">
    <citation type="journal article" date="2013" name="PLoS ONE">
        <title>INDIGO - INtegrated Data Warehouse of MIcrobial GenOmes with Examples from the Red Sea Extremophiles.</title>
        <authorList>
            <person name="Alam I."/>
            <person name="Antunes A."/>
            <person name="Kamau A.A."/>
            <person name="Ba Alawi W."/>
            <person name="Kalkatawi M."/>
            <person name="Stingl U."/>
            <person name="Bajic V.B."/>
        </authorList>
    </citation>
    <scope>NUCLEOTIDE SEQUENCE [LARGE SCALE GENOMIC DNA]</scope>
    <source>
        <strain evidence="2 3">E1L3A</strain>
    </source>
</reference>
<keyword evidence="2" id="KW-0689">Ribosomal protein</keyword>